<keyword evidence="1" id="KW-0175">Coiled coil</keyword>
<evidence type="ECO:0000313" key="2">
    <source>
        <dbReference type="EMBL" id="MBP3951364.1"/>
    </source>
</evidence>
<comment type="caution">
    <text evidence="2">The sequence shown here is derived from an EMBL/GenBank/DDBJ whole genome shotgun (WGS) entry which is preliminary data.</text>
</comment>
<sequence>MSLQLDRMEDKIECFETDNIKALERQIAEQIEINKVLLLQVHSVHHSVYIHPRTEQPIYTATVHFKAK</sequence>
<organism evidence="2 3">
    <name type="scientific">Halalkalibacter suaedae</name>
    <dbReference type="NCBI Taxonomy" id="2822140"/>
    <lineage>
        <taxon>Bacteria</taxon>
        <taxon>Bacillati</taxon>
        <taxon>Bacillota</taxon>
        <taxon>Bacilli</taxon>
        <taxon>Bacillales</taxon>
        <taxon>Bacillaceae</taxon>
        <taxon>Halalkalibacter</taxon>
    </lineage>
</organism>
<gene>
    <name evidence="2" type="ORF">J7W16_09475</name>
</gene>
<protein>
    <submittedName>
        <fullName evidence="2">DUF2536 family protein</fullName>
    </submittedName>
</protein>
<evidence type="ECO:0000256" key="1">
    <source>
        <dbReference type="SAM" id="Coils"/>
    </source>
</evidence>
<reference evidence="2" key="1">
    <citation type="submission" date="2021-03" db="EMBL/GenBank/DDBJ databases">
        <title>Bacillus suaedae sp. nov., isolated from Suaeda aralocaspica.</title>
        <authorList>
            <person name="Lei R.F.R."/>
        </authorList>
    </citation>
    <scope>NUCLEOTIDE SEQUENCE</scope>
    <source>
        <strain evidence="2">YZJH907-2</strain>
    </source>
</reference>
<dbReference type="Pfam" id="PF10750">
    <property type="entry name" value="DUF2536"/>
    <property type="match status" value="1"/>
</dbReference>
<dbReference type="AlphaFoldDB" id="A0A940WRH5"/>
<dbReference type="InterPro" id="IPR019686">
    <property type="entry name" value="DUF2536"/>
</dbReference>
<dbReference type="RefSeq" id="WP_210597048.1">
    <property type="nucleotide sequence ID" value="NZ_JAGKSQ010000003.1"/>
</dbReference>
<accession>A0A940WRH5</accession>
<evidence type="ECO:0000313" key="3">
    <source>
        <dbReference type="Proteomes" id="UP000678228"/>
    </source>
</evidence>
<dbReference type="Proteomes" id="UP000678228">
    <property type="component" value="Unassembled WGS sequence"/>
</dbReference>
<feature type="coiled-coil region" evidence="1">
    <location>
        <begin position="5"/>
        <end position="40"/>
    </location>
</feature>
<proteinExistence type="predicted"/>
<dbReference type="EMBL" id="JAGKSQ010000003">
    <property type="protein sequence ID" value="MBP3951364.1"/>
    <property type="molecule type" value="Genomic_DNA"/>
</dbReference>
<keyword evidence="3" id="KW-1185">Reference proteome</keyword>
<name>A0A940WRH5_9BACI</name>